<keyword evidence="3" id="KW-0489">Methyltransferase</keyword>
<dbReference type="Pfam" id="PF13489">
    <property type="entry name" value="Methyltransf_23"/>
    <property type="match status" value="1"/>
</dbReference>
<dbReference type="KEGG" id="hsk:H4317_13160"/>
<dbReference type="InterPro" id="IPR013691">
    <property type="entry name" value="MeTrfase_14"/>
</dbReference>
<dbReference type="Pfam" id="PF08421">
    <property type="entry name" value="Methyltransf_13"/>
    <property type="match status" value="1"/>
</dbReference>
<dbReference type="AlphaFoldDB" id="A0A7G7W424"/>
<reference evidence="3 4" key="1">
    <citation type="submission" date="2020-08" db="EMBL/GenBank/DDBJ databases">
        <title>Hymenobacter sp. S2-20-2 genome sequencing.</title>
        <authorList>
            <person name="Jin L."/>
        </authorList>
    </citation>
    <scope>NUCLEOTIDE SEQUENCE [LARGE SCALE GENOMIC DNA]</scope>
    <source>
        <strain evidence="3 4">S2-20-2</strain>
    </source>
</reference>
<dbReference type="EMBL" id="CP060202">
    <property type="protein sequence ID" value="QNH61117.1"/>
    <property type="molecule type" value="Genomic_DNA"/>
</dbReference>
<dbReference type="PANTHER" id="PTHR43861">
    <property type="entry name" value="TRANS-ACONITATE 2-METHYLTRANSFERASE-RELATED"/>
    <property type="match status" value="1"/>
</dbReference>
<protein>
    <submittedName>
        <fullName evidence="3">Methyltransferase domain-containing protein</fullName>
    </submittedName>
</protein>
<dbReference type="Gene3D" id="3.40.50.150">
    <property type="entry name" value="Vaccinia Virus protein VP39"/>
    <property type="match status" value="1"/>
</dbReference>
<dbReference type="Gene3D" id="6.20.50.110">
    <property type="entry name" value="Methyltransferase, zinc-binding domain"/>
    <property type="match status" value="1"/>
</dbReference>
<keyword evidence="3" id="KW-0808">Transferase</keyword>
<organism evidence="3 4">
    <name type="scientific">Hymenobacter sediminicola</name>
    <dbReference type="NCBI Taxonomy" id="2761579"/>
    <lineage>
        <taxon>Bacteria</taxon>
        <taxon>Pseudomonadati</taxon>
        <taxon>Bacteroidota</taxon>
        <taxon>Cytophagia</taxon>
        <taxon>Cytophagales</taxon>
        <taxon>Hymenobacteraceae</taxon>
        <taxon>Hymenobacter</taxon>
    </lineage>
</organism>
<feature type="domain" description="C-methyltransferase" evidence="2">
    <location>
        <begin position="280"/>
        <end position="439"/>
    </location>
</feature>
<name>A0A7G7W424_9BACT</name>
<dbReference type="InterPro" id="IPR038576">
    <property type="entry name" value="Methyltransf_Zn-bd_dom_put_sf"/>
</dbReference>
<dbReference type="Pfam" id="PF08484">
    <property type="entry name" value="Methyltransf_14"/>
    <property type="match status" value="1"/>
</dbReference>
<evidence type="ECO:0000259" key="2">
    <source>
        <dbReference type="Pfam" id="PF08484"/>
    </source>
</evidence>
<feature type="domain" description="Methyltransferase putative zinc binding" evidence="1">
    <location>
        <begin position="39"/>
        <end position="100"/>
    </location>
</feature>
<dbReference type="InterPro" id="IPR029063">
    <property type="entry name" value="SAM-dependent_MTases_sf"/>
</dbReference>
<dbReference type="Gene3D" id="3.40.50.720">
    <property type="entry name" value="NAD(P)-binding Rossmann-like Domain"/>
    <property type="match status" value="1"/>
</dbReference>
<dbReference type="GO" id="GO:0008168">
    <property type="term" value="F:methyltransferase activity"/>
    <property type="evidence" value="ECO:0007669"/>
    <property type="project" value="UniProtKB-KW"/>
</dbReference>
<gene>
    <name evidence="3" type="ORF">H4317_13160</name>
</gene>
<evidence type="ECO:0000313" key="3">
    <source>
        <dbReference type="EMBL" id="QNH61117.1"/>
    </source>
</evidence>
<dbReference type="PANTHER" id="PTHR43861:SF5">
    <property type="entry name" value="BLL5978 PROTEIN"/>
    <property type="match status" value="1"/>
</dbReference>
<sequence length="445" mass="49989">MSSLPTYSAVALPVVAPAELTTKQPALRSKPIEPPASPCRFCGAPLDVTFVDLGTSPLCQNHVRPHEFNCAEPFYPLHARVCRECFLVQLDEFVTSEEIFQNDYAYFSSYSASWLRHASRYTDMAATRFGLNAQSLVVEVASNDGYLLQYFVAKDIPVLGVEPALNVAEVARSKGINTLGRFFGRETAQYIAATSGQADLLLGNNVLAHVPDINDFVAGMQLLLKPNGVITMEFPHLLRLMEGNQFDTVYHEHFSYLSFYTVERIFAHHGLTLFDVEELPTHGGSLRIYARHTGCTEWPLSERVAELRNRELAAGVTDLTYYADFEEKAKETKRKLLEFLIEAKRAGKTVVGYGAPGKGNTLLNYCGIRTDFLDYTVDVSPHKQGNFLPGTRIPICHPDRIWDTQPDYVLILPWNLREEIMDQMAGIREWGGRFVVPIPEVQVFE</sequence>
<keyword evidence="4" id="KW-1185">Reference proteome</keyword>
<dbReference type="InterPro" id="IPR013630">
    <property type="entry name" value="Methyltransf_Zn-bd_dom_put"/>
</dbReference>
<dbReference type="Proteomes" id="UP000515489">
    <property type="component" value="Chromosome"/>
</dbReference>
<evidence type="ECO:0000259" key="1">
    <source>
        <dbReference type="Pfam" id="PF08421"/>
    </source>
</evidence>
<dbReference type="SUPFAM" id="SSF53335">
    <property type="entry name" value="S-adenosyl-L-methionine-dependent methyltransferases"/>
    <property type="match status" value="1"/>
</dbReference>
<accession>A0A7G7W424</accession>
<evidence type="ECO:0000313" key="4">
    <source>
        <dbReference type="Proteomes" id="UP000515489"/>
    </source>
</evidence>
<proteinExistence type="predicted"/>
<dbReference type="GO" id="GO:0032259">
    <property type="term" value="P:methylation"/>
    <property type="evidence" value="ECO:0007669"/>
    <property type="project" value="UniProtKB-KW"/>
</dbReference>